<protein>
    <submittedName>
        <fullName evidence="2">Uncharacterized protein</fullName>
    </submittedName>
</protein>
<organism evidence="2 3">
    <name type="scientific">Nonlabens dokdonensis</name>
    <dbReference type="NCBI Taxonomy" id="328515"/>
    <lineage>
        <taxon>Bacteria</taxon>
        <taxon>Pseudomonadati</taxon>
        <taxon>Bacteroidota</taxon>
        <taxon>Flavobacteriia</taxon>
        <taxon>Flavobacteriales</taxon>
        <taxon>Flavobacteriaceae</taxon>
        <taxon>Nonlabens</taxon>
    </lineage>
</organism>
<dbReference type="EMBL" id="QKZR01000007">
    <property type="protein sequence ID" value="PZX37159.1"/>
    <property type="molecule type" value="Genomic_DNA"/>
</dbReference>
<keyword evidence="1" id="KW-1133">Transmembrane helix</keyword>
<evidence type="ECO:0000313" key="3">
    <source>
        <dbReference type="Proteomes" id="UP000248584"/>
    </source>
</evidence>
<comment type="caution">
    <text evidence="2">The sequence shown here is derived from an EMBL/GenBank/DDBJ whole genome shotgun (WGS) entry which is preliminary data.</text>
</comment>
<evidence type="ECO:0000256" key="1">
    <source>
        <dbReference type="SAM" id="Phobius"/>
    </source>
</evidence>
<feature type="transmembrane region" description="Helical" evidence="1">
    <location>
        <begin position="58"/>
        <end position="84"/>
    </location>
</feature>
<keyword evidence="1" id="KW-0472">Membrane</keyword>
<sequence length="92" mass="10727">MISNQLKSILGNRPFKIIRLYLISILCFLSFYYLETSDLLEKLLEMPLFSRFDGFDTIILYGLLKYAFLAVGICIIIFLSLILIKEKILKAR</sequence>
<dbReference type="Proteomes" id="UP000248584">
    <property type="component" value="Unassembled WGS sequence"/>
</dbReference>
<reference evidence="2 3" key="1">
    <citation type="submission" date="2018-06" db="EMBL/GenBank/DDBJ databases">
        <title>Genomic Encyclopedia of Archaeal and Bacterial Type Strains, Phase II (KMG-II): from individual species to whole genera.</title>
        <authorList>
            <person name="Goeker M."/>
        </authorList>
    </citation>
    <scope>NUCLEOTIDE SEQUENCE [LARGE SCALE GENOMIC DNA]</scope>
    <source>
        <strain evidence="2 3">DSM 17205</strain>
    </source>
</reference>
<keyword evidence="3" id="KW-1185">Reference proteome</keyword>
<accession>A0ABX5PUN2</accession>
<gene>
    <name evidence="2" type="ORF">LX97_03181</name>
</gene>
<name>A0ABX5PUN2_9FLAO</name>
<feature type="transmembrane region" description="Helical" evidence="1">
    <location>
        <begin position="17"/>
        <end position="34"/>
    </location>
</feature>
<keyword evidence="1" id="KW-0812">Transmembrane</keyword>
<evidence type="ECO:0000313" key="2">
    <source>
        <dbReference type="EMBL" id="PZX37159.1"/>
    </source>
</evidence>
<proteinExistence type="predicted"/>